<sequence>MPPFPPGQRRSRRAWVVAAVAVLAVALLAGAAHWWLGRSDSNSPLAGRPRVTDSAAGLSYGVPEGWKVNDGKDLIQAFTSSIATSAPDAAKGREGKGGAVVLAGRGGPVAESALRQRTESAARSNAEFFYPDNKSTLEESGATKVSGRAAYTVVLSVRGETGTAGRIRFTLVTLSSDRSAFLLGVTESPEPSGSREVDAVLASAAVR</sequence>
<evidence type="ECO:0000313" key="1">
    <source>
        <dbReference type="EMBL" id="GGY40814.1"/>
    </source>
</evidence>
<evidence type="ECO:0000313" key="2">
    <source>
        <dbReference type="Proteomes" id="UP000600946"/>
    </source>
</evidence>
<protein>
    <recommendedName>
        <fullName evidence="3">Secreted protein</fullName>
    </recommendedName>
</protein>
<gene>
    <name evidence="1" type="ORF">GCM10010326_38620</name>
</gene>
<dbReference type="EMBL" id="BMUU01000006">
    <property type="protein sequence ID" value="GGY40814.1"/>
    <property type="molecule type" value="Genomic_DNA"/>
</dbReference>
<dbReference type="Proteomes" id="UP000600946">
    <property type="component" value="Unassembled WGS sequence"/>
</dbReference>
<organism evidence="1 2">
    <name type="scientific">Streptomyces xanthochromogenes</name>
    <dbReference type="NCBI Taxonomy" id="67384"/>
    <lineage>
        <taxon>Bacteria</taxon>
        <taxon>Bacillati</taxon>
        <taxon>Actinomycetota</taxon>
        <taxon>Actinomycetes</taxon>
        <taxon>Kitasatosporales</taxon>
        <taxon>Streptomycetaceae</taxon>
        <taxon>Streptomyces</taxon>
    </lineage>
</organism>
<accession>A0ABQ3A8I7</accession>
<name>A0ABQ3A8I7_9ACTN</name>
<proteinExistence type="predicted"/>
<comment type="caution">
    <text evidence="1">The sequence shown here is derived from an EMBL/GenBank/DDBJ whole genome shotgun (WGS) entry which is preliminary data.</text>
</comment>
<keyword evidence="2" id="KW-1185">Reference proteome</keyword>
<evidence type="ECO:0008006" key="3">
    <source>
        <dbReference type="Google" id="ProtNLM"/>
    </source>
</evidence>
<reference evidence="2" key="1">
    <citation type="journal article" date="2019" name="Int. J. Syst. Evol. Microbiol.">
        <title>The Global Catalogue of Microorganisms (GCM) 10K type strain sequencing project: providing services to taxonomists for standard genome sequencing and annotation.</title>
        <authorList>
            <consortium name="The Broad Institute Genomics Platform"/>
            <consortium name="The Broad Institute Genome Sequencing Center for Infectious Disease"/>
            <person name="Wu L."/>
            <person name="Ma J."/>
        </authorList>
    </citation>
    <scope>NUCLEOTIDE SEQUENCE [LARGE SCALE GENOMIC DNA]</scope>
    <source>
        <strain evidence="2">JCM 4594</strain>
    </source>
</reference>